<gene>
    <name evidence="2" type="ORF">PSHT_12925</name>
</gene>
<evidence type="ECO:0000256" key="1">
    <source>
        <dbReference type="SAM" id="MobiDB-lite"/>
    </source>
</evidence>
<organism evidence="2 3">
    <name type="scientific">Puccinia striiformis</name>
    <dbReference type="NCBI Taxonomy" id="27350"/>
    <lineage>
        <taxon>Eukaryota</taxon>
        <taxon>Fungi</taxon>
        <taxon>Dikarya</taxon>
        <taxon>Basidiomycota</taxon>
        <taxon>Pucciniomycotina</taxon>
        <taxon>Pucciniomycetes</taxon>
        <taxon>Pucciniales</taxon>
        <taxon>Pucciniaceae</taxon>
        <taxon>Puccinia</taxon>
    </lineage>
</organism>
<dbReference type="Proteomes" id="UP000238274">
    <property type="component" value="Unassembled WGS sequence"/>
</dbReference>
<keyword evidence="3" id="KW-1185">Reference proteome</keyword>
<sequence>MSGRGTQRNMFVQSPMKKKGKPEFSPRPYQTEQRMTGTSWTEEDQEQKERLEGILRIIDRYQLNLVNKKNEHTAAEDFPFELITRHNPFVLNDNSSDNLLGDEGLLNIYPNRNRKDKEAIKHLKSTKPLNLVESDDRKGKRSTNKVSILIAKQSSISYQELTAQLNEHPTLQELIKISTPYRIRVPSKRTLYEHYRLQTYRKEEGTNGDFEVNPSGWPMVEIDESTEISMMSSTMKVNQKILQRQWTLPELQWILNQARSVTQLALESELKSAEIGVASSVSSYSLDPPEELGHLNLPPRELVDHDGVLQNPSLVTCSDVRRSTGNLLRHTIVELTHKVSNQDLIKPREPETKHHPTPYLLTNLTSDQASLLLASFPGSGGCGSVYNVHEQDGLNHKFFVWKLKIPKPESSLPLFESPLSERAMHAAVIQAHLEVALRAPSCR</sequence>
<comment type="caution">
    <text evidence="2">The sequence shown here is derived from an EMBL/GenBank/DDBJ whole genome shotgun (WGS) entry which is preliminary data.</text>
</comment>
<protein>
    <submittedName>
        <fullName evidence="2">Uncharacterized protein</fullName>
    </submittedName>
</protein>
<name>A0A2S4UTM9_9BASI</name>
<dbReference type="VEuPathDB" id="FungiDB:PSHT_12925"/>
<evidence type="ECO:0000313" key="3">
    <source>
        <dbReference type="Proteomes" id="UP000238274"/>
    </source>
</evidence>
<reference evidence="3" key="2">
    <citation type="journal article" date="2018" name="BMC Genomics">
        <title>Genomic insights into host adaptation between the wheat stripe rust pathogen (Puccinia striiformis f. sp. tritici) and the barley stripe rust pathogen (Puccinia striiformis f. sp. hordei).</title>
        <authorList>
            <person name="Xia C."/>
            <person name="Wang M."/>
            <person name="Yin C."/>
            <person name="Cornejo O.E."/>
            <person name="Hulbert S.H."/>
            <person name="Chen X."/>
        </authorList>
    </citation>
    <scope>NUCLEOTIDE SEQUENCE [LARGE SCALE GENOMIC DNA]</scope>
    <source>
        <strain evidence="3">93TX-2</strain>
    </source>
</reference>
<accession>A0A2S4UTM9</accession>
<reference evidence="3" key="3">
    <citation type="journal article" date="2018" name="Mol. Plant Microbe Interact.">
        <title>Genome sequence resources for the wheat stripe rust pathogen (Puccinia striiformis f. sp. tritici) and the barley stripe rust pathogen (Puccinia striiformis f. sp. hordei).</title>
        <authorList>
            <person name="Xia C."/>
            <person name="Wang M."/>
            <person name="Yin C."/>
            <person name="Cornejo O.E."/>
            <person name="Hulbert S.H."/>
            <person name="Chen X."/>
        </authorList>
    </citation>
    <scope>NUCLEOTIDE SEQUENCE [LARGE SCALE GENOMIC DNA]</scope>
    <source>
        <strain evidence="3">93TX-2</strain>
    </source>
</reference>
<dbReference type="VEuPathDB" id="FungiDB:PSTT_01814"/>
<reference evidence="2 3" key="1">
    <citation type="submission" date="2017-12" db="EMBL/GenBank/DDBJ databases">
        <title>Gene loss provides genomic basis for host adaptation in cereal stripe rust fungi.</title>
        <authorList>
            <person name="Xia C."/>
        </authorList>
    </citation>
    <scope>NUCLEOTIDE SEQUENCE [LARGE SCALE GENOMIC DNA]</scope>
    <source>
        <strain evidence="2 3">93TX-2</strain>
    </source>
</reference>
<dbReference type="EMBL" id="PKSM01000247">
    <property type="protein sequence ID" value="POW00639.1"/>
    <property type="molecule type" value="Genomic_DNA"/>
</dbReference>
<feature type="compositionally biased region" description="Polar residues" evidence="1">
    <location>
        <begin position="28"/>
        <end position="40"/>
    </location>
</feature>
<dbReference type="AlphaFoldDB" id="A0A2S4UTM9"/>
<feature type="region of interest" description="Disordered" evidence="1">
    <location>
        <begin position="1"/>
        <end position="46"/>
    </location>
</feature>
<feature type="compositionally biased region" description="Polar residues" evidence="1">
    <location>
        <begin position="1"/>
        <end position="12"/>
    </location>
</feature>
<dbReference type="OrthoDB" id="3180714at2759"/>
<proteinExistence type="predicted"/>
<evidence type="ECO:0000313" key="2">
    <source>
        <dbReference type="EMBL" id="POW00639.1"/>
    </source>
</evidence>